<feature type="domain" description="Pectinesterase inhibitor" evidence="14">
    <location>
        <begin position="36"/>
        <end position="183"/>
    </location>
</feature>
<dbReference type="FunFam" id="2.160.20.10:FF:000029">
    <property type="entry name" value="Pectinesterase 4"/>
    <property type="match status" value="1"/>
</dbReference>
<comment type="similarity">
    <text evidence="4">In the C-terminal section; belongs to the pectinesterase family.</text>
</comment>
<dbReference type="InterPro" id="IPR012334">
    <property type="entry name" value="Pectin_lyas_fold"/>
</dbReference>
<evidence type="ECO:0000256" key="10">
    <source>
        <dbReference type="ARBA" id="ARBA00023316"/>
    </source>
</evidence>
<dbReference type="InterPro" id="IPR000070">
    <property type="entry name" value="Pectinesterase_cat"/>
</dbReference>
<evidence type="ECO:0000256" key="12">
    <source>
        <dbReference type="PROSITE-ProRule" id="PRU10040"/>
    </source>
</evidence>
<dbReference type="InterPro" id="IPR035513">
    <property type="entry name" value="Invertase/methylesterase_inhib"/>
</dbReference>
<keyword evidence="8 13" id="KW-0378">Hydrolase</keyword>
<reference evidence="16" key="2">
    <citation type="submission" date="2017-02" db="EMBL/GenBank/DDBJ databases">
        <title>Sunflower complete genome.</title>
        <authorList>
            <person name="Langlade N."/>
            <person name="Munos S."/>
        </authorList>
    </citation>
    <scope>NUCLEOTIDE SEQUENCE [LARGE SCALE GENOMIC DNA]</scope>
    <source>
        <tissue evidence="16">Leaves</tissue>
    </source>
</reference>
<dbReference type="GO" id="GO:0016829">
    <property type="term" value="F:lyase activity"/>
    <property type="evidence" value="ECO:0007669"/>
    <property type="project" value="UniProtKB-KW"/>
</dbReference>
<dbReference type="Gene3D" id="1.20.140.40">
    <property type="entry name" value="Invertase/pectin methylesterase inhibitor family protein"/>
    <property type="match status" value="1"/>
</dbReference>
<accession>A0A251SMZ5</accession>
<reference evidence="15 17" key="1">
    <citation type="journal article" date="2017" name="Nature">
        <title>The sunflower genome provides insights into oil metabolism, flowering and Asterid evolution.</title>
        <authorList>
            <person name="Badouin H."/>
            <person name="Gouzy J."/>
            <person name="Grassa C.J."/>
            <person name="Murat F."/>
            <person name="Staton S.E."/>
            <person name="Cottret L."/>
            <person name="Lelandais-Briere C."/>
            <person name="Owens G.L."/>
            <person name="Carrere S."/>
            <person name="Mayjonade B."/>
            <person name="Legrand L."/>
            <person name="Gill N."/>
            <person name="Kane N.C."/>
            <person name="Bowers J.E."/>
            <person name="Hubner S."/>
            <person name="Bellec A."/>
            <person name="Berard A."/>
            <person name="Berges H."/>
            <person name="Blanchet N."/>
            <person name="Boniface M.C."/>
            <person name="Brunel D."/>
            <person name="Catrice O."/>
            <person name="Chaidir N."/>
            <person name="Claudel C."/>
            <person name="Donnadieu C."/>
            <person name="Faraut T."/>
            <person name="Fievet G."/>
            <person name="Helmstetter N."/>
            <person name="King M."/>
            <person name="Knapp S.J."/>
            <person name="Lai Z."/>
            <person name="Le Paslier M.C."/>
            <person name="Lippi Y."/>
            <person name="Lorenzon L."/>
            <person name="Mandel J.R."/>
            <person name="Marage G."/>
            <person name="Marchand G."/>
            <person name="Marquand E."/>
            <person name="Bret-Mestries E."/>
            <person name="Morien E."/>
            <person name="Nambeesan S."/>
            <person name="Nguyen T."/>
            <person name="Pegot-Espagnet P."/>
            <person name="Pouilly N."/>
            <person name="Raftis F."/>
            <person name="Sallet E."/>
            <person name="Schiex T."/>
            <person name="Thomas J."/>
            <person name="Vandecasteele C."/>
            <person name="Vares D."/>
            <person name="Vear F."/>
            <person name="Vautrin S."/>
            <person name="Crespi M."/>
            <person name="Mangin B."/>
            <person name="Burke J.M."/>
            <person name="Salse J."/>
            <person name="Munos S."/>
            <person name="Vincourt P."/>
            <person name="Rieseberg L.H."/>
            <person name="Langlade N.B."/>
        </authorList>
    </citation>
    <scope>NUCLEOTIDE SEQUENCE [LARGE SCALE GENOMIC DNA]</scope>
    <source>
        <strain evidence="17">cv. SF193</strain>
        <tissue evidence="15">Leaves</tissue>
    </source>
</reference>
<dbReference type="Proteomes" id="UP000215914">
    <property type="component" value="Chromosome 14"/>
</dbReference>
<dbReference type="SUPFAM" id="SSF101148">
    <property type="entry name" value="Plant invertase/pectin methylesterase inhibitor"/>
    <property type="match status" value="1"/>
</dbReference>
<evidence type="ECO:0000256" key="11">
    <source>
        <dbReference type="ARBA" id="ARBA00047928"/>
    </source>
</evidence>
<dbReference type="PROSITE" id="PS00503">
    <property type="entry name" value="PECTINESTERASE_2"/>
    <property type="match status" value="1"/>
</dbReference>
<evidence type="ECO:0000256" key="4">
    <source>
        <dbReference type="ARBA" id="ARBA00007786"/>
    </source>
</evidence>
<dbReference type="EMBL" id="CM007903">
    <property type="protein sequence ID" value="OTF99892.1"/>
    <property type="molecule type" value="Genomic_DNA"/>
</dbReference>
<dbReference type="SMART" id="SM00856">
    <property type="entry name" value="PMEI"/>
    <property type="match status" value="1"/>
</dbReference>
<keyword evidence="10" id="KW-0961">Cell wall biogenesis/degradation</keyword>
<dbReference type="CDD" id="cd15798">
    <property type="entry name" value="PMEI-like_3"/>
    <property type="match status" value="1"/>
</dbReference>
<evidence type="ECO:0000313" key="16">
    <source>
        <dbReference type="EMBL" id="OTF99892.1"/>
    </source>
</evidence>
<dbReference type="InterPro" id="IPR033131">
    <property type="entry name" value="Pectinesterase_Asp_AS"/>
</dbReference>
<dbReference type="Gramene" id="mRNA:HanXRQr2_Chr14g0668851">
    <property type="protein sequence ID" value="mRNA:HanXRQr2_Chr14g0668851"/>
    <property type="gene ID" value="HanXRQr2_Chr14g0668851"/>
</dbReference>
<keyword evidence="9 13" id="KW-0063">Aspartyl esterase</keyword>
<dbReference type="AlphaFoldDB" id="A0A251SMZ5"/>
<comment type="catalytic activity">
    <reaction evidence="11 13">
        <text>[(1-&gt;4)-alpha-D-galacturonosyl methyl ester](n) + n H2O = [(1-&gt;4)-alpha-D-galacturonosyl](n) + n methanol + n H(+)</text>
        <dbReference type="Rhea" id="RHEA:22380"/>
        <dbReference type="Rhea" id="RHEA-COMP:14570"/>
        <dbReference type="Rhea" id="RHEA-COMP:14573"/>
        <dbReference type="ChEBI" id="CHEBI:15377"/>
        <dbReference type="ChEBI" id="CHEBI:15378"/>
        <dbReference type="ChEBI" id="CHEBI:17790"/>
        <dbReference type="ChEBI" id="CHEBI:140522"/>
        <dbReference type="ChEBI" id="CHEBI:140523"/>
        <dbReference type="EC" id="3.1.1.11"/>
    </reaction>
</comment>
<evidence type="ECO:0000256" key="2">
    <source>
        <dbReference type="ARBA" id="ARBA00005184"/>
    </source>
</evidence>
<dbReference type="STRING" id="4232.A0A251SMZ5"/>
<comment type="subcellular location">
    <subcellularLocation>
        <location evidence="1">Secreted</location>
        <location evidence="1">Cell wall</location>
    </subcellularLocation>
</comment>
<evidence type="ECO:0000256" key="7">
    <source>
        <dbReference type="ARBA" id="ARBA00022525"/>
    </source>
</evidence>
<dbReference type="Gene3D" id="2.160.20.10">
    <property type="entry name" value="Single-stranded right-handed beta-helix, Pectin lyase-like"/>
    <property type="match status" value="1"/>
</dbReference>
<evidence type="ECO:0000256" key="1">
    <source>
        <dbReference type="ARBA" id="ARBA00004191"/>
    </source>
</evidence>
<evidence type="ECO:0000313" key="15">
    <source>
        <dbReference type="EMBL" id="KAF5771279.1"/>
    </source>
</evidence>
<feature type="active site" evidence="12">
    <location>
        <position position="364"/>
    </location>
</feature>
<evidence type="ECO:0000256" key="3">
    <source>
        <dbReference type="ARBA" id="ARBA00006027"/>
    </source>
</evidence>
<sequence>MQYTYQKIQTHLTMKATFFICFLITFTFSCSSKTTTTIGSINWWCTQTPYYQTCTRYIAEGSPSTANISINQFLDITVNAAIDEARVVQKRTQGIEARTNPNSVEKILWHSCADFIDGMVFTLNMVLDHTHQPSPDDIHTWISASITYIDVCEKEFEIMNITTDLLPEVTTNLTQLLLNSLAISVVIKGANPPGLHELNFGDELYNFSGLKTVQPDVVVAKDGSGNFTTVQEAVNSRGQRAWGQRYTIYVKSGVYEENVVIPHEAPFITMYGDGIGKTIITGNRHDTGELKNTSTFQVWGRRFIALHLTFQNTAGPEGGPAVAFLSGSDTSAVYQCSIEGYQDTLFTFNSRQFYKECQIYGTIDFIFGASQAVFQDCDIFLRKPRLGGGLVVTANGRKRSNQTGGYSLQGCKINAADDLKPVVGQYKKAFLGRPWFAYARTVYMQSFLDDLVDPQGWLDSWGYNQTAYCGEYKNSGPGSSTEQRVNWPGYQAITDPNIANQFTVAEFINGTQWLPTSGVPFVPGFENQ</sequence>
<keyword evidence="7" id="KW-0964">Secreted</keyword>
<dbReference type="GO" id="GO:0042545">
    <property type="term" value="P:cell wall modification"/>
    <property type="evidence" value="ECO:0007669"/>
    <property type="project" value="UniProtKB-UniRule"/>
</dbReference>
<dbReference type="UniPathway" id="UPA00545">
    <property type="reaction ID" value="UER00823"/>
</dbReference>
<evidence type="ECO:0000256" key="6">
    <source>
        <dbReference type="ARBA" id="ARBA00022512"/>
    </source>
</evidence>
<evidence type="ECO:0000256" key="5">
    <source>
        <dbReference type="ARBA" id="ARBA00013229"/>
    </source>
</evidence>
<dbReference type="GO" id="GO:0046910">
    <property type="term" value="F:pectinesterase inhibitor activity"/>
    <property type="evidence" value="ECO:0000318"/>
    <property type="project" value="GO_Central"/>
</dbReference>
<dbReference type="GO" id="GO:0030599">
    <property type="term" value="F:pectinesterase activity"/>
    <property type="evidence" value="ECO:0000318"/>
    <property type="project" value="GO_Central"/>
</dbReference>
<dbReference type="SUPFAM" id="SSF51126">
    <property type="entry name" value="Pectin lyase-like"/>
    <property type="match status" value="1"/>
</dbReference>
<evidence type="ECO:0000313" key="17">
    <source>
        <dbReference type="Proteomes" id="UP000215914"/>
    </source>
</evidence>
<evidence type="ECO:0000259" key="14">
    <source>
        <dbReference type="SMART" id="SM00856"/>
    </source>
</evidence>
<proteinExistence type="inferred from homology"/>
<dbReference type="GO" id="GO:0045490">
    <property type="term" value="P:pectin catabolic process"/>
    <property type="evidence" value="ECO:0007669"/>
    <property type="project" value="UniProtKB-UniRule"/>
</dbReference>
<keyword evidence="17" id="KW-1185">Reference proteome</keyword>
<dbReference type="InParanoid" id="A0A251SMZ5"/>
<dbReference type="Pfam" id="PF01095">
    <property type="entry name" value="Pectinesterase"/>
    <property type="match status" value="1"/>
</dbReference>
<dbReference type="PROSITE" id="PS51257">
    <property type="entry name" value="PROKAR_LIPOPROTEIN"/>
    <property type="match status" value="1"/>
</dbReference>
<dbReference type="InterPro" id="IPR006501">
    <property type="entry name" value="Pectinesterase_inhib_dom"/>
</dbReference>
<evidence type="ECO:0000256" key="13">
    <source>
        <dbReference type="RuleBase" id="RU000589"/>
    </source>
</evidence>
<dbReference type="EC" id="3.1.1.11" evidence="5 13"/>
<protein>
    <recommendedName>
        <fullName evidence="5 13">Pectinesterase</fullName>
        <ecNumber evidence="5 13">3.1.1.11</ecNumber>
    </recommendedName>
</protein>
<keyword evidence="6" id="KW-0134">Cell wall</keyword>
<dbReference type="EMBL" id="MNCJ02000329">
    <property type="protein sequence ID" value="KAF5771279.1"/>
    <property type="molecule type" value="Genomic_DNA"/>
</dbReference>
<evidence type="ECO:0000256" key="9">
    <source>
        <dbReference type="ARBA" id="ARBA00023085"/>
    </source>
</evidence>
<comment type="pathway">
    <text evidence="2 13">Glycan metabolism; pectin degradation; 2-dehydro-3-deoxy-D-gluconate from pectin: step 1/5.</text>
</comment>
<dbReference type="NCBIfam" id="TIGR01614">
    <property type="entry name" value="PME_inhib"/>
    <property type="match status" value="1"/>
</dbReference>
<dbReference type="Pfam" id="PF04043">
    <property type="entry name" value="PMEI"/>
    <property type="match status" value="1"/>
</dbReference>
<name>A0A251SMZ5_HELAN</name>
<reference evidence="15" key="3">
    <citation type="submission" date="2020-06" db="EMBL/GenBank/DDBJ databases">
        <title>Helianthus annuus Genome sequencing and assembly Release 2.</title>
        <authorList>
            <person name="Gouzy J."/>
            <person name="Langlade N."/>
            <person name="Munos S."/>
        </authorList>
    </citation>
    <scope>NUCLEOTIDE SEQUENCE</scope>
    <source>
        <tissue evidence="15">Leaves</tissue>
    </source>
</reference>
<dbReference type="PANTHER" id="PTHR31707">
    <property type="entry name" value="PECTINESTERASE"/>
    <property type="match status" value="1"/>
</dbReference>
<organism evidence="16 17">
    <name type="scientific">Helianthus annuus</name>
    <name type="common">Common sunflower</name>
    <dbReference type="NCBI Taxonomy" id="4232"/>
    <lineage>
        <taxon>Eukaryota</taxon>
        <taxon>Viridiplantae</taxon>
        <taxon>Streptophyta</taxon>
        <taxon>Embryophyta</taxon>
        <taxon>Tracheophyta</taxon>
        <taxon>Spermatophyta</taxon>
        <taxon>Magnoliopsida</taxon>
        <taxon>eudicotyledons</taxon>
        <taxon>Gunneridae</taxon>
        <taxon>Pentapetalae</taxon>
        <taxon>asterids</taxon>
        <taxon>campanulids</taxon>
        <taxon>Asterales</taxon>
        <taxon>Asteraceae</taxon>
        <taxon>Asteroideae</taxon>
        <taxon>Heliantheae alliance</taxon>
        <taxon>Heliantheae</taxon>
        <taxon>Helianthus</taxon>
    </lineage>
</organism>
<keyword evidence="16" id="KW-0456">Lyase</keyword>
<dbReference type="InterPro" id="IPR011050">
    <property type="entry name" value="Pectin_lyase_fold/virulence"/>
</dbReference>
<evidence type="ECO:0000256" key="8">
    <source>
        <dbReference type="ARBA" id="ARBA00022801"/>
    </source>
</evidence>
<comment type="similarity">
    <text evidence="3">In the N-terminal section; belongs to the PMEI family.</text>
</comment>
<gene>
    <name evidence="16" type="ORF">HannXRQ_Chr14g0461571</name>
    <name evidence="15" type="ORF">HanXRQr2_Chr14g0668851</name>
</gene>